<keyword evidence="3" id="KW-1185">Reference proteome</keyword>
<name>A0AB34JY39_PRYPA</name>
<feature type="transmembrane region" description="Helical" evidence="1">
    <location>
        <begin position="48"/>
        <end position="67"/>
    </location>
</feature>
<keyword evidence="1" id="KW-1133">Transmembrane helix</keyword>
<dbReference type="SUPFAM" id="SSF103473">
    <property type="entry name" value="MFS general substrate transporter"/>
    <property type="match status" value="1"/>
</dbReference>
<gene>
    <name evidence="2" type="ORF">AB1Y20_015300</name>
</gene>
<evidence type="ECO:0000256" key="1">
    <source>
        <dbReference type="SAM" id="Phobius"/>
    </source>
</evidence>
<organism evidence="2 3">
    <name type="scientific">Prymnesium parvum</name>
    <name type="common">Toxic golden alga</name>
    <dbReference type="NCBI Taxonomy" id="97485"/>
    <lineage>
        <taxon>Eukaryota</taxon>
        <taxon>Haptista</taxon>
        <taxon>Haptophyta</taxon>
        <taxon>Prymnesiophyceae</taxon>
        <taxon>Prymnesiales</taxon>
        <taxon>Prymnesiaceae</taxon>
        <taxon>Prymnesium</taxon>
    </lineage>
</organism>
<reference evidence="2 3" key="1">
    <citation type="journal article" date="2024" name="Science">
        <title>Giant polyketide synthase enzymes in the biosynthesis of giant marine polyether toxins.</title>
        <authorList>
            <person name="Fallon T.R."/>
            <person name="Shende V.V."/>
            <person name="Wierzbicki I.H."/>
            <person name="Pendleton A.L."/>
            <person name="Watervoot N.F."/>
            <person name="Auber R.P."/>
            <person name="Gonzalez D.J."/>
            <person name="Wisecaver J.H."/>
            <person name="Moore B.S."/>
        </authorList>
    </citation>
    <scope>NUCLEOTIDE SEQUENCE [LARGE SCALE GENOMIC DNA]</scope>
    <source>
        <strain evidence="2 3">12B1</strain>
    </source>
</reference>
<keyword evidence="1" id="KW-0472">Membrane</keyword>
<feature type="transmembrane region" description="Helical" evidence="1">
    <location>
        <begin position="212"/>
        <end position="234"/>
    </location>
</feature>
<comment type="caution">
    <text evidence="2">The sequence shown here is derived from an EMBL/GenBank/DDBJ whole genome shotgun (WGS) entry which is preliminary data.</text>
</comment>
<feature type="transmembrane region" description="Helical" evidence="1">
    <location>
        <begin position="277"/>
        <end position="296"/>
    </location>
</feature>
<feature type="transmembrane region" description="Helical" evidence="1">
    <location>
        <begin position="246"/>
        <end position="265"/>
    </location>
</feature>
<dbReference type="AlphaFoldDB" id="A0AB34JY39"/>
<sequence>MMVSRAHDALPEVLYLTLLSWLIGLSTAAWGLATVHRGAALSPVPHPFFAAFLCGLLVGAALLRMLSDALEELSRVRRPDHVLLTCVSATVLLALMETCLLTPAQKASFEAAARSPPAGRASANERSSLLFPPSPSAPLHSAAAAPPWRHFPLSCAVLFAARVLLGGISLSAGATGYVATALSLPLTCCSLQDVSRLVGACRSLGQARRSQSFAVVCLALVFPCGTMIACALFWQDQSSKWSEKVHMWRVVIAGVLIYLALFLLAPAHSHARSVNTAYLFAFGVGLSVITVVEKLSR</sequence>
<evidence type="ECO:0000313" key="2">
    <source>
        <dbReference type="EMBL" id="KAL1526595.1"/>
    </source>
</evidence>
<dbReference type="InterPro" id="IPR036259">
    <property type="entry name" value="MFS_trans_sf"/>
</dbReference>
<accession>A0AB34JY39</accession>
<protein>
    <submittedName>
        <fullName evidence="2">Uncharacterized protein</fullName>
    </submittedName>
</protein>
<keyword evidence="1" id="KW-0812">Transmembrane</keyword>
<feature type="transmembrane region" description="Helical" evidence="1">
    <location>
        <begin position="12"/>
        <end position="33"/>
    </location>
</feature>
<proteinExistence type="predicted"/>
<dbReference type="EMBL" id="JBGBPQ010000003">
    <property type="protein sequence ID" value="KAL1526595.1"/>
    <property type="molecule type" value="Genomic_DNA"/>
</dbReference>
<evidence type="ECO:0000313" key="3">
    <source>
        <dbReference type="Proteomes" id="UP001515480"/>
    </source>
</evidence>
<dbReference type="Proteomes" id="UP001515480">
    <property type="component" value="Unassembled WGS sequence"/>
</dbReference>